<dbReference type="InterPro" id="IPR025659">
    <property type="entry name" value="Tubby-like_C"/>
</dbReference>
<dbReference type="PANTHER" id="PTHR31087:SF3">
    <property type="entry name" value="PROTEIN LURP-ONE-RELATED 6"/>
    <property type="match status" value="1"/>
</dbReference>
<name>A0A1U8A5U3_NELNU</name>
<dbReference type="KEGG" id="nnu:104600535"/>
<dbReference type="InterPro" id="IPR038595">
    <property type="entry name" value="LOR_sf"/>
</dbReference>
<dbReference type="AlphaFoldDB" id="A0A1U8A5U3"/>
<proteinExistence type="inferred from homology"/>
<dbReference type="Gene3D" id="2.40.160.200">
    <property type="entry name" value="LURP1-related"/>
    <property type="match status" value="1"/>
</dbReference>
<protein>
    <submittedName>
        <fullName evidence="3">Protein LURP-one-related 6</fullName>
    </submittedName>
</protein>
<dbReference type="InterPro" id="IPR007612">
    <property type="entry name" value="LOR"/>
</dbReference>
<keyword evidence="2" id="KW-1185">Reference proteome</keyword>
<sequence length="207" mass="23218">MVSSKGNLTPIVSKIFCSASQIVLTVRRRPHVVNGGGFVVTDCSQRVVFRVDGCGTLGVRGELMLRDADGEPLLLIRRKGGIVQALSVHRQWRGYMLDYEGMEKLIFCLKEPKSFLVKNNSIKVCMEPRRCSKNWDFQIKGSFPARACTIFDSKGNIVAQVEIKKEVEELLVSKDLYHVVVQPGFDKAFVFGIIAILDNIYDESTQC</sequence>
<dbReference type="Pfam" id="PF04525">
    <property type="entry name" value="LOR"/>
    <property type="match status" value="1"/>
</dbReference>
<dbReference type="eggNOG" id="ENOG502QSUY">
    <property type="taxonomic scope" value="Eukaryota"/>
</dbReference>
<dbReference type="OrthoDB" id="1916253at2759"/>
<evidence type="ECO:0000256" key="1">
    <source>
        <dbReference type="ARBA" id="ARBA00005437"/>
    </source>
</evidence>
<dbReference type="RefSeq" id="XP_010261831.1">
    <property type="nucleotide sequence ID" value="XM_010263529.2"/>
</dbReference>
<dbReference type="GeneID" id="104600535"/>
<gene>
    <name evidence="3" type="primary">LOC104600535</name>
</gene>
<reference evidence="3" key="1">
    <citation type="submission" date="2025-08" db="UniProtKB">
        <authorList>
            <consortium name="RefSeq"/>
        </authorList>
    </citation>
    <scope>IDENTIFICATION</scope>
</reference>
<dbReference type="OMA" id="HGESTSC"/>
<evidence type="ECO:0000313" key="3">
    <source>
        <dbReference type="RefSeq" id="XP_010261831.1"/>
    </source>
</evidence>
<dbReference type="Proteomes" id="UP000189703">
    <property type="component" value="Unplaced"/>
</dbReference>
<evidence type="ECO:0000313" key="2">
    <source>
        <dbReference type="Proteomes" id="UP000189703"/>
    </source>
</evidence>
<organism evidence="2 3">
    <name type="scientific">Nelumbo nucifera</name>
    <name type="common">Sacred lotus</name>
    <dbReference type="NCBI Taxonomy" id="4432"/>
    <lineage>
        <taxon>Eukaryota</taxon>
        <taxon>Viridiplantae</taxon>
        <taxon>Streptophyta</taxon>
        <taxon>Embryophyta</taxon>
        <taxon>Tracheophyta</taxon>
        <taxon>Spermatophyta</taxon>
        <taxon>Magnoliopsida</taxon>
        <taxon>Proteales</taxon>
        <taxon>Nelumbonaceae</taxon>
        <taxon>Nelumbo</taxon>
    </lineage>
</organism>
<accession>A0A1U8A5U3</accession>
<comment type="similarity">
    <text evidence="1">Belongs to the LOR family.</text>
</comment>
<dbReference type="SUPFAM" id="SSF54518">
    <property type="entry name" value="Tubby C-terminal domain-like"/>
    <property type="match status" value="1"/>
</dbReference>
<dbReference type="PANTHER" id="PTHR31087">
    <property type="match status" value="1"/>
</dbReference>
<dbReference type="FunCoup" id="A0A1U8A5U3">
    <property type="interactions" value="506"/>
</dbReference>